<sequence>MVIYDSGDSDLLIQSLSENLKSATAILDRIHQGTQHLNSVIDSGALSGAAYRAGQRLFQTYISPMIQKLASKLSFLYFIVFLLTQWIFHSYLSSDVSLSLFQKIISGALSGIWLVSGPIFGITVIIRGRKIMEQRKEENINE</sequence>
<dbReference type="AlphaFoldDB" id="A0A0D6DXU0"/>
<dbReference type="HOGENOM" id="CLU_1813369_0_0_9"/>
<keyword evidence="1" id="KW-0472">Membrane</keyword>
<protein>
    <submittedName>
        <fullName evidence="2">Uncharacterized protein</fullName>
    </submittedName>
</protein>
<name>A0A0D6DXU0_9LACT</name>
<dbReference type="EMBL" id="LN774769">
    <property type="protein sequence ID" value="CEN28316.1"/>
    <property type="molecule type" value="Genomic_DNA"/>
</dbReference>
<dbReference type="KEGG" id="lpk:LACPI_1116"/>
<gene>
    <name evidence="2" type="ORF">LACPI_1116</name>
</gene>
<dbReference type="Proteomes" id="UP000033166">
    <property type="component" value="Chromosome I"/>
</dbReference>
<keyword evidence="1" id="KW-1133">Transmembrane helix</keyword>
<feature type="transmembrane region" description="Helical" evidence="1">
    <location>
        <begin position="75"/>
        <end position="92"/>
    </location>
</feature>
<dbReference type="RefSeq" id="WP_047915471.1">
    <property type="nucleotide sequence ID" value="NZ_LN774769.1"/>
</dbReference>
<organism evidence="2 3">
    <name type="scientific">Pseudolactococcus piscium MKFS47</name>
    <dbReference type="NCBI Taxonomy" id="297352"/>
    <lineage>
        <taxon>Bacteria</taxon>
        <taxon>Bacillati</taxon>
        <taxon>Bacillota</taxon>
        <taxon>Bacilli</taxon>
        <taxon>Lactobacillales</taxon>
        <taxon>Streptococcaceae</taxon>
        <taxon>Pseudolactococcus</taxon>
    </lineage>
</organism>
<keyword evidence="1" id="KW-0812">Transmembrane</keyword>
<evidence type="ECO:0000313" key="2">
    <source>
        <dbReference type="EMBL" id="CEN28316.1"/>
    </source>
</evidence>
<evidence type="ECO:0000313" key="3">
    <source>
        <dbReference type="Proteomes" id="UP000033166"/>
    </source>
</evidence>
<proteinExistence type="predicted"/>
<evidence type="ECO:0000256" key="1">
    <source>
        <dbReference type="SAM" id="Phobius"/>
    </source>
</evidence>
<accession>A0A0D6DXU0</accession>
<reference evidence="3" key="1">
    <citation type="submission" date="2015-01" db="EMBL/GenBank/DDBJ databases">
        <authorList>
            <person name="Andreevskaya M."/>
        </authorList>
    </citation>
    <scope>NUCLEOTIDE SEQUENCE [LARGE SCALE GENOMIC DNA]</scope>
    <source>
        <strain evidence="3">MKFS47</strain>
    </source>
</reference>
<feature type="transmembrane region" description="Helical" evidence="1">
    <location>
        <begin position="104"/>
        <end position="126"/>
    </location>
</feature>